<dbReference type="InterPro" id="IPR025164">
    <property type="entry name" value="Toastrack_DUF4097"/>
</dbReference>
<name>A0A399T318_9BACT</name>
<dbReference type="AlphaFoldDB" id="A0A399T318"/>
<gene>
    <name evidence="2" type="ORF">D1614_07985</name>
</gene>
<reference evidence="2 3" key="1">
    <citation type="submission" date="2018-08" db="EMBL/GenBank/DDBJ databases">
        <title>Pallidiluteibacterium maritimus gen. nov., sp. nov., isolated from coastal sediment.</title>
        <authorList>
            <person name="Zhou L.Y."/>
        </authorList>
    </citation>
    <scope>NUCLEOTIDE SEQUENCE [LARGE SCALE GENOMIC DNA]</scope>
    <source>
        <strain evidence="2 3">XSD2</strain>
    </source>
</reference>
<evidence type="ECO:0000259" key="1">
    <source>
        <dbReference type="Pfam" id="PF13349"/>
    </source>
</evidence>
<accession>A0A399T318</accession>
<dbReference type="Pfam" id="PF13349">
    <property type="entry name" value="DUF4097"/>
    <property type="match status" value="1"/>
</dbReference>
<comment type="caution">
    <text evidence="2">The sequence shown here is derived from an EMBL/GenBank/DDBJ whole genome shotgun (WGS) entry which is preliminary data.</text>
</comment>
<evidence type="ECO:0000313" key="3">
    <source>
        <dbReference type="Proteomes" id="UP000265926"/>
    </source>
</evidence>
<dbReference type="Proteomes" id="UP000265926">
    <property type="component" value="Unassembled WGS sequence"/>
</dbReference>
<evidence type="ECO:0000313" key="2">
    <source>
        <dbReference type="EMBL" id="RIJ49469.1"/>
    </source>
</evidence>
<dbReference type="EMBL" id="QWGR01000003">
    <property type="protein sequence ID" value="RIJ49469.1"/>
    <property type="molecule type" value="Genomic_DNA"/>
</dbReference>
<proteinExistence type="predicted"/>
<keyword evidence="3" id="KW-1185">Reference proteome</keyword>
<organism evidence="2 3">
    <name type="scientific">Maribellus luteus</name>
    <dbReference type="NCBI Taxonomy" id="2305463"/>
    <lineage>
        <taxon>Bacteria</taxon>
        <taxon>Pseudomonadati</taxon>
        <taxon>Bacteroidota</taxon>
        <taxon>Bacteroidia</taxon>
        <taxon>Marinilabiliales</taxon>
        <taxon>Prolixibacteraceae</taxon>
        <taxon>Maribellus</taxon>
    </lineage>
</organism>
<feature type="domain" description="DUF4097" evidence="1">
    <location>
        <begin position="119"/>
        <end position="212"/>
    </location>
</feature>
<protein>
    <recommendedName>
        <fullName evidence="1">DUF4097 domain-containing protein</fullName>
    </recommendedName>
</protein>
<sequence length="247" mass="26638">MSQESKYEYTPKVKSRILIADLLGEINVKNNTGNAIVITSDIAFEKPERAEGLQLLGAMEDNTGLGLNVSEADGVVKIVGTTKKVKDYAYTISVPQGVKLSIDYNSPFARNNLKVDSYNGSLEIKTLSSNVTLSNCTGPLTVSSVSGSIEAEFNSLSQEQPTSLATVSGLVDITLPAATKADIQVSNITGDVYNNLDLVNTSDNEKDKRSEGLDEIKHRNNTEYTLNGGGQKLLLKSISGNIYLRKK</sequence>